<dbReference type="KEGG" id="cpw:9697386"/>
<evidence type="ECO:0000256" key="8">
    <source>
        <dbReference type="ARBA" id="ARBA00031747"/>
    </source>
</evidence>
<feature type="compositionally biased region" description="Basic and acidic residues" evidence="9">
    <location>
        <begin position="449"/>
        <end position="471"/>
    </location>
</feature>
<evidence type="ECO:0000313" key="12">
    <source>
        <dbReference type="Proteomes" id="UP000009084"/>
    </source>
</evidence>
<name>C5NZY9_COCP7</name>
<evidence type="ECO:0000256" key="3">
    <source>
        <dbReference type="ARBA" id="ARBA00017306"/>
    </source>
</evidence>
<feature type="compositionally biased region" description="Polar residues" evidence="9">
    <location>
        <begin position="48"/>
        <end position="73"/>
    </location>
</feature>
<comment type="subcellular location">
    <subcellularLocation>
        <location evidence="1">Nucleus</location>
    </subcellularLocation>
</comment>
<dbReference type="PRINTS" id="PR01217">
    <property type="entry name" value="PRICHEXTENSN"/>
</dbReference>
<evidence type="ECO:0000256" key="2">
    <source>
        <dbReference type="ARBA" id="ARBA00006178"/>
    </source>
</evidence>
<feature type="compositionally biased region" description="Basic and acidic residues" evidence="9">
    <location>
        <begin position="589"/>
        <end position="602"/>
    </location>
</feature>
<dbReference type="OrthoDB" id="21060at2759"/>
<feature type="compositionally biased region" description="Polar residues" evidence="9">
    <location>
        <begin position="373"/>
        <end position="384"/>
    </location>
</feature>
<evidence type="ECO:0000256" key="7">
    <source>
        <dbReference type="ARBA" id="ARBA00025346"/>
    </source>
</evidence>
<feature type="compositionally biased region" description="Gly residues" evidence="9">
    <location>
        <begin position="526"/>
        <end position="542"/>
    </location>
</feature>
<feature type="region of interest" description="Disordered" evidence="9">
    <location>
        <begin position="1"/>
        <end position="223"/>
    </location>
</feature>
<feature type="region of interest" description="Disordered" evidence="9">
    <location>
        <begin position="354"/>
        <end position="400"/>
    </location>
</feature>
<comment type="function">
    <text evidence="7">Functions as a component of the DNA-binding general transcription factor complex TFIID. Binding of TFIID to a promoter (with or without TATA element) is the initial step in pre-initiation complex (PIC) formation. TFIID plays a key role in the regulation of gene expression by RNA polymerase II through different activities such as transcription activator interaction, core promoter recognition and selectivity, TFIIA and TFIIB interaction, chromatin modification (histone acetylation by TAF1), facilitation of DNA opening and initiation of transcription.</text>
</comment>
<proteinExistence type="inferred from homology"/>
<gene>
    <name evidence="11" type="ORF">CPC735_000220</name>
</gene>
<evidence type="ECO:0000256" key="6">
    <source>
        <dbReference type="ARBA" id="ARBA00023242"/>
    </source>
</evidence>
<evidence type="ECO:0000256" key="4">
    <source>
        <dbReference type="ARBA" id="ARBA00023015"/>
    </source>
</evidence>
<feature type="compositionally biased region" description="Pro residues" evidence="9">
    <location>
        <begin position="90"/>
        <end position="120"/>
    </location>
</feature>
<accession>C5NZY9</accession>
<feature type="domain" description="Transcription initiation factor TFIID component TAF4 C-terminal" evidence="10">
    <location>
        <begin position="454"/>
        <end position="584"/>
    </location>
</feature>
<keyword evidence="4" id="KW-0805">Transcription regulation</keyword>
<comment type="caution">
    <text evidence="11">The sequence shown here is derived from an EMBL/GenBank/DDBJ whole genome shotgun (WGS) entry which is preliminary data.</text>
</comment>
<keyword evidence="6" id="KW-0539">Nucleus</keyword>
<evidence type="ECO:0000313" key="11">
    <source>
        <dbReference type="EMBL" id="EER29766.1"/>
    </source>
</evidence>
<evidence type="ECO:0000256" key="9">
    <source>
        <dbReference type="SAM" id="MobiDB-lite"/>
    </source>
</evidence>
<feature type="region of interest" description="Disordered" evidence="9">
    <location>
        <begin position="412"/>
        <end position="561"/>
    </location>
</feature>
<dbReference type="EMBL" id="ACFW01000004">
    <property type="protein sequence ID" value="EER29766.1"/>
    <property type="molecule type" value="Genomic_DNA"/>
</dbReference>
<feature type="compositionally biased region" description="Polar residues" evidence="9">
    <location>
        <begin position="175"/>
        <end position="193"/>
    </location>
</feature>
<feature type="compositionally biased region" description="Polar residues" evidence="9">
    <location>
        <begin position="503"/>
        <end position="522"/>
    </location>
</feature>
<dbReference type="Proteomes" id="UP000009084">
    <property type="component" value="Unassembled WGS sequence"/>
</dbReference>
<dbReference type="GO" id="GO:0005669">
    <property type="term" value="C:transcription factor TFIID complex"/>
    <property type="evidence" value="ECO:0007669"/>
    <property type="project" value="InterPro"/>
</dbReference>
<dbReference type="AlphaFoldDB" id="C5NZY9"/>
<dbReference type="VEuPathDB" id="FungiDB:CPC735_000220"/>
<organism evidence="11 12">
    <name type="scientific">Coccidioides posadasii (strain C735)</name>
    <name type="common">Valley fever fungus</name>
    <dbReference type="NCBI Taxonomy" id="222929"/>
    <lineage>
        <taxon>Eukaryota</taxon>
        <taxon>Fungi</taxon>
        <taxon>Dikarya</taxon>
        <taxon>Ascomycota</taxon>
        <taxon>Pezizomycotina</taxon>
        <taxon>Eurotiomycetes</taxon>
        <taxon>Eurotiomycetidae</taxon>
        <taxon>Onygenales</taxon>
        <taxon>Onygenaceae</taxon>
        <taxon>Coccidioides</taxon>
    </lineage>
</organism>
<evidence type="ECO:0000256" key="1">
    <source>
        <dbReference type="ARBA" id="ARBA00004123"/>
    </source>
</evidence>
<keyword evidence="5" id="KW-0804">Transcription</keyword>
<feature type="compositionally biased region" description="Low complexity" evidence="9">
    <location>
        <begin position="26"/>
        <end position="36"/>
    </location>
</feature>
<evidence type="ECO:0000259" key="10">
    <source>
        <dbReference type="Pfam" id="PF05236"/>
    </source>
</evidence>
<dbReference type="HOGENOM" id="CLU_015147_1_0_1"/>
<reference evidence="11 12" key="1">
    <citation type="journal article" date="2009" name="Genome Res.">
        <title>Comparative genomic analyses of the human fungal pathogens Coccidioides and their relatives.</title>
        <authorList>
            <person name="Sharpton T.J."/>
            <person name="Stajich J.E."/>
            <person name="Rounsley S.D."/>
            <person name="Gardner M.J."/>
            <person name="Wortman J.R."/>
            <person name="Jordar V.S."/>
            <person name="Maiti R."/>
            <person name="Kodira C.D."/>
            <person name="Neafsey D.E."/>
            <person name="Zeng Q."/>
            <person name="Hung C.-Y."/>
            <person name="McMahan C."/>
            <person name="Muszewska A."/>
            <person name="Grynberg M."/>
            <person name="Mandel M.A."/>
            <person name="Kellner E.M."/>
            <person name="Barker B.M."/>
            <person name="Galgiani J.N."/>
            <person name="Orbach M.J."/>
            <person name="Kirkland T.N."/>
            <person name="Cole G.T."/>
            <person name="Henn M.R."/>
            <person name="Birren B.W."/>
            <person name="Taylor J.W."/>
        </authorList>
    </citation>
    <scope>NUCLEOTIDE SEQUENCE [LARGE SCALE GENOMIC DNA]</scope>
    <source>
        <strain evidence="12">C735</strain>
    </source>
</reference>
<comment type="similarity">
    <text evidence="2">Belongs to the TAF4 family.</text>
</comment>
<dbReference type="InterPro" id="IPR007900">
    <property type="entry name" value="TAF4_C"/>
</dbReference>
<dbReference type="Pfam" id="PF05236">
    <property type="entry name" value="TAF4"/>
    <property type="match status" value="1"/>
</dbReference>
<feature type="compositionally biased region" description="Basic and acidic residues" evidence="9">
    <location>
        <begin position="552"/>
        <end position="561"/>
    </location>
</feature>
<sequence length="602" mass="63876">MAQTQSHQFPSQSSFSPPASTPSPSPSSTGTPSGNLGPPPKRQRLSPLPQTQAPFSSSPGFGTLQLPQTTSPVNGVPVANMTNPPGNAVHPPPQPQPQPQPQPHTPQPPPPPGSMGPPSRPAETKPTDAAELTDVLASSGIDVREEEAFLTSGYGAAPATTPQPPPRIQTNITTSFTSQPSAGSTPSAGNSFTEPAFKQAHYQPPPTAAGAQPVPRKSPEDLAADAKLRDDTVASRRDQYPLHAPFLQTAPLGERLQKRGNELGIRMPSGGFFRPFPNRPATPIEIVGPDGQSVIRTGKPVLTTDAPLGDIISLMSLACEERLRSVVEHSAVLAQNRRAYSHGVVPQEWNDLAEGNNQKKGKEDQNGIAAASPNGTSQKRTISTNRDDSNEARRITFPNTLAMKSRRLIEKDGSYEEGRANKRMKRNTDAILSGDTGRSASVGPGAEPSGERAPDVEKKTKKELKKAEAKVNDAVQHQHAVETARMATGGLSTSRFGGKKTYSWLSNPSATSASRTSFSNPSRARPGGGSAPSGTGKPGGLSNGIRVPPGKRLGEWREDKDRGAGVQIRDILFMLEVDGKAAKHLQKAYSKESKEEVDRPGK</sequence>
<protein>
    <recommendedName>
        <fullName evidence="3">Transcription initiation factor TFIID subunit 4</fullName>
    </recommendedName>
    <alternativeName>
        <fullName evidence="8">TBP-associated factor 4</fullName>
    </alternativeName>
</protein>
<feature type="compositionally biased region" description="Basic and acidic residues" evidence="9">
    <location>
        <begin position="385"/>
        <end position="394"/>
    </location>
</feature>
<evidence type="ECO:0000256" key="5">
    <source>
        <dbReference type="ARBA" id="ARBA00023163"/>
    </source>
</evidence>
<dbReference type="GO" id="GO:0006352">
    <property type="term" value="P:DNA-templated transcription initiation"/>
    <property type="evidence" value="ECO:0007669"/>
    <property type="project" value="InterPro"/>
</dbReference>
<feature type="region of interest" description="Disordered" evidence="9">
    <location>
        <begin position="583"/>
        <end position="602"/>
    </location>
</feature>